<evidence type="ECO:0000256" key="1">
    <source>
        <dbReference type="ARBA" id="ARBA00022490"/>
    </source>
</evidence>
<comment type="catalytic activity">
    <reaction evidence="8">
        <text>a (3R)-hydroxyacyl-[ACP] + UDP-N-acetyl-alpha-D-glucosamine = a UDP-3-O-[(3R)-3-hydroxyacyl]-N-acetyl-alpha-D-glucosamine + holo-[ACP]</text>
        <dbReference type="Rhea" id="RHEA:67812"/>
        <dbReference type="Rhea" id="RHEA-COMP:9685"/>
        <dbReference type="Rhea" id="RHEA-COMP:9945"/>
        <dbReference type="ChEBI" id="CHEBI:57705"/>
        <dbReference type="ChEBI" id="CHEBI:64479"/>
        <dbReference type="ChEBI" id="CHEBI:78827"/>
        <dbReference type="ChEBI" id="CHEBI:173225"/>
        <dbReference type="EC" id="2.3.1.129"/>
    </reaction>
</comment>
<dbReference type="GO" id="GO:0008780">
    <property type="term" value="F:acyl-[acyl-carrier-protein]-UDP-N-acetylglucosamine O-acyltransferase activity"/>
    <property type="evidence" value="ECO:0007669"/>
    <property type="project" value="UniProtKB-UniRule"/>
</dbReference>
<sequence>MSNIHATAQVDPGAKLGSNVEIGPFCVVGPHVELADDVVLRPHVVIEGRTTIGPGCKIFPFASIGLEPQDIKYKDDPSTVTIGANTLIREHVTIHRGTPTGHMATRVGDNCFLMIGAHIAHDCQIGDNVTLVNGVTLGGHVSVGDGAIVGGLSAVHQFVRIGSCSFVGGMSGVAADLIPYGMALGNRANLNGLNIVGLKRKGFSRDQIHELRKAYRMLFSSEGTLKERLEDVETMFSGNELAQQIIDFIKSDSDRSFCVPNNVATPPR</sequence>
<comment type="subcellular location">
    <subcellularLocation>
        <location evidence="8">Cytoplasm</location>
    </subcellularLocation>
</comment>
<dbReference type="STRING" id="1774968.AUC68_13290"/>
<keyword evidence="1 8" id="KW-0963">Cytoplasm</keyword>
<dbReference type="Pfam" id="PF13720">
    <property type="entry name" value="Acetyltransf_11"/>
    <property type="match status" value="1"/>
</dbReference>
<comment type="similarity">
    <text evidence="8">Belongs to the transferase hexapeptide repeat family. LpxA subfamily.</text>
</comment>
<dbReference type="HAMAP" id="MF_00387">
    <property type="entry name" value="LpxA"/>
    <property type="match status" value="1"/>
</dbReference>
<comment type="function">
    <text evidence="8">Involved in the biosynthesis of lipid A, a phosphorylated glycolipid that anchors the lipopolysaccharide to the outer membrane of the cell.</text>
</comment>
<comment type="pathway">
    <text evidence="8">Glycolipid biosynthesis; lipid IV(A) biosynthesis; lipid IV(A) from (3R)-3-hydroxytetradecanoyl-[acyl-carrier-protein] and UDP-N-acetyl-alpha-D-glucosamine: step 1/6.</text>
</comment>
<accession>A0A1E3W516</accession>
<evidence type="ECO:0000313" key="10">
    <source>
        <dbReference type="EMBL" id="ODS00903.1"/>
    </source>
</evidence>
<keyword evidence="2 8" id="KW-0444">Lipid biosynthesis</keyword>
<proteinExistence type="inferred from homology"/>
<dbReference type="Gene3D" id="2.160.10.10">
    <property type="entry name" value="Hexapeptide repeat proteins"/>
    <property type="match status" value="1"/>
</dbReference>
<dbReference type="AlphaFoldDB" id="A0A1E3W516"/>
<keyword evidence="7 8" id="KW-0012">Acyltransferase</keyword>
<feature type="domain" description="UDP N-acetylglucosamine O-acyltransferase C-terminal" evidence="9">
    <location>
        <begin position="176"/>
        <end position="258"/>
    </location>
</feature>
<comment type="subunit">
    <text evidence="8">Homotrimer.</text>
</comment>
<dbReference type="Pfam" id="PF00132">
    <property type="entry name" value="Hexapep"/>
    <property type="match status" value="2"/>
</dbReference>
<dbReference type="GO" id="GO:0005737">
    <property type="term" value="C:cytoplasm"/>
    <property type="evidence" value="ECO:0007669"/>
    <property type="project" value="UniProtKB-SubCell"/>
</dbReference>
<evidence type="ECO:0000256" key="2">
    <source>
        <dbReference type="ARBA" id="ARBA00022516"/>
    </source>
</evidence>
<keyword evidence="3 8" id="KW-0441">Lipid A biosynthesis</keyword>
<dbReference type="PROSITE" id="PS00101">
    <property type="entry name" value="HEXAPEP_TRANSFERASES"/>
    <property type="match status" value="1"/>
</dbReference>
<protein>
    <recommendedName>
        <fullName evidence="8">Acyl-[acyl-carrier-protein]--UDP-N-acetylglucosamine O-acyltransferase</fullName>
        <shortName evidence="8">UDP-N-acetylglucosamine acyltransferase</shortName>
        <ecNumber evidence="8">2.3.1.129</ecNumber>
    </recommendedName>
</protein>
<dbReference type="UniPathway" id="UPA00359">
    <property type="reaction ID" value="UER00477"/>
</dbReference>
<dbReference type="CDD" id="cd03351">
    <property type="entry name" value="LbH_UDP-GlcNAc_AT"/>
    <property type="match status" value="1"/>
</dbReference>
<evidence type="ECO:0000256" key="6">
    <source>
        <dbReference type="ARBA" id="ARBA00023098"/>
    </source>
</evidence>
<dbReference type="PANTHER" id="PTHR43480">
    <property type="entry name" value="ACYL-[ACYL-CARRIER-PROTEIN]--UDP-N-ACETYLGLUCOSAMINE O-ACYLTRANSFERASE"/>
    <property type="match status" value="1"/>
</dbReference>
<organism evidence="10 11">
    <name type="scientific">Methyloceanibacter methanicus</name>
    <dbReference type="NCBI Taxonomy" id="1774968"/>
    <lineage>
        <taxon>Bacteria</taxon>
        <taxon>Pseudomonadati</taxon>
        <taxon>Pseudomonadota</taxon>
        <taxon>Alphaproteobacteria</taxon>
        <taxon>Hyphomicrobiales</taxon>
        <taxon>Hyphomicrobiaceae</taxon>
        <taxon>Methyloceanibacter</taxon>
    </lineage>
</organism>
<keyword evidence="11" id="KW-1185">Reference proteome</keyword>
<dbReference type="SUPFAM" id="SSF51161">
    <property type="entry name" value="Trimeric LpxA-like enzymes"/>
    <property type="match status" value="1"/>
</dbReference>
<dbReference type="InterPro" id="IPR010137">
    <property type="entry name" value="Lipid_A_LpxA"/>
</dbReference>
<gene>
    <name evidence="8" type="primary">lpxA</name>
    <name evidence="10" type="ORF">AUC68_13290</name>
</gene>
<dbReference type="PIRSF" id="PIRSF000456">
    <property type="entry name" value="UDP-GlcNAc_acltr"/>
    <property type="match status" value="1"/>
</dbReference>
<dbReference type="GO" id="GO:0016020">
    <property type="term" value="C:membrane"/>
    <property type="evidence" value="ECO:0007669"/>
    <property type="project" value="GOC"/>
</dbReference>
<evidence type="ECO:0000256" key="8">
    <source>
        <dbReference type="HAMAP-Rule" id="MF_00387"/>
    </source>
</evidence>
<dbReference type="GO" id="GO:0009245">
    <property type="term" value="P:lipid A biosynthetic process"/>
    <property type="evidence" value="ECO:0007669"/>
    <property type="project" value="UniProtKB-UniRule"/>
</dbReference>
<dbReference type="NCBIfam" id="TIGR01852">
    <property type="entry name" value="lipid_A_lpxA"/>
    <property type="match status" value="1"/>
</dbReference>
<dbReference type="RefSeq" id="WP_069436168.1">
    <property type="nucleotide sequence ID" value="NZ_LPWG01000003.1"/>
</dbReference>
<dbReference type="InterPro" id="IPR011004">
    <property type="entry name" value="Trimer_LpxA-like_sf"/>
</dbReference>
<dbReference type="InterPro" id="IPR029098">
    <property type="entry name" value="Acetyltransf_C"/>
</dbReference>
<evidence type="ECO:0000256" key="7">
    <source>
        <dbReference type="ARBA" id="ARBA00023315"/>
    </source>
</evidence>
<dbReference type="InterPro" id="IPR037157">
    <property type="entry name" value="Acetyltransf_C_sf"/>
</dbReference>
<dbReference type="NCBIfam" id="NF003657">
    <property type="entry name" value="PRK05289.1"/>
    <property type="match status" value="1"/>
</dbReference>
<dbReference type="PANTHER" id="PTHR43480:SF1">
    <property type="entry name" value="ACYL-[ACYL-CARRIER-PROTEIN]--UDP-N-ACETYLGLUCOSAMINE O-ACYLTRANSFERASE, MITOCHONDRIAL-RELATED"/>
    <property type="match status" value="1"/>
</dbReference>
<keyword evidence="6 8" id="KW-0443">Lipid metabolism</keyword>
<evidence type="ECO:0000256" key="5">
    <source>
        <dbReference type="ARBA" id="ARBA00022737"/>
    </source>
</evidence>
<evidence type="ECO:0000259" key="9">
    <source>
        <dbReference type="Pfam" id="PF13720"/>
    </source>
</evidence>
<reference evidence="10 11" key="1">
    <citation type="journal article" date="2016" name="Environ. Microbiol.">
        <title>New Methyloceanibacter diversity from North Sea sediments includes methanotroph containing solely the soluble methane monooxygenase.</title>
        <authorList>
            <person name="Vekeman B."/>
            <person name="Kerckhof F.M."/>
            <person name="Cremers G."/>
            <person name="de Vos P."/>
            <person name="Vandamme P."/>
            <person name="Boon N."/>
            <person name="Op den Camp H.J."/>
            <person name="Heylen K."/>
        </authorList>
    </citation>
    <scope>NUCLEOTIDE SEQUENCE [LARGE SCALE GENOMIC DNA]</scope>
    <source>
        <strain evidence="10 11">R-67174</strain>
    </source>
</reference>
<dbReference type="EMBL" id="LPWG01000003">
    <property type="protein sequence ID" value="ODS00903.1"/>
    <property type="molecule type" value="Genomic_DNA"/>
</dbReference>
<dbReference type="EC" id="2.3.1.129" evidence="8"/>
<dbReference type="Proteomes" id="UP000094501">
    <property type="component" value="Unassembled WGS sequence"/>
</dbReference>
<keyword evidence="5 8" id="KW-0677">Repeat</keyword>
<dbReference type="InterPro" id="IPR018357">
    <property type="entry name" value="Hexapep_transf_CS"/>
</dbReference>
<evidence type="ECO:0000256" key="4">
    <source>
        <dbReference type="ARBA" id="ARBA00022679"/>
    </source>
</evidence>
<comment type="caution">
    <text evidence="10">The sequence shown here is derived from an EMBL/GenBank/DDBJ whole genome shotgun (WGS) entry which is preliminary data.</text>
</comment>
<dbReference type="Gene3D" id="1.20.1180.10">
    <property type="entry name" value="Udp N-acetylglucosamine O-acyltransferase, C-terminal domain"/>
    <property type="match status" value="1"/>
</dbReference>
<evidence type="ECO:0000256" key="3">
    <source>
        <dbReference type="ARBA" id="ARBA00022556"/>
    </source>
</evidence>
<dbReference type="OrthoDB" id="9807278at2"/>
<dbReference type="InterPro" id="IPR001451">
    <property type="entry name" value="Hexapep"/>
</dbReference>
<keyword evidence="4 8" id="KW-0808">Transferase</keyword>
<name>A0A1E3W516_9HYPH</name>
<evidence type="ECO:0000313" key="11">
    <source>
        <dbReference type="Proteomes" id="UP000094501"/>
    </source>
</evidence>